<keyword evidence="2" id="KW-1185">Reference proteome</keyword>
<dbReference type="Pfam" id="PF07310">
    <property type="entry name" value="PAS_5"/>
    <property type="match status" value="1"/>
</dbReference>
<comment type="caution">
    <text evidence="1">The sequence shown here is derived from an EMBL/GenBank/DDBJ whole genome shotgun (WGS) entry which is preliminary data.</text>
</comment>
<sequence>MSIIREVDFDRERIRSPYLRMLFDYWEKLRGERLAPDAGEIDPLDIPRSALPYIILIDLDERPLRPRYRLVGTHGVQAAGWDYTGKYVDELELTSTVMQDVMTDFIYALEMKPMYANYDWPLRGNRGIVNVELVQLPLLENGVVTRCFCGEHVAQDLDLFSDDTLPIPKAE</sequence>
<evidence type="ECO:0000313" key="2">
    <source>
        <dbReference type="Proteomes" id="UP001279642"/>
    </source>
</evidence>
<evidence type="ECO:0000313" key="1">
    <source>
        <dbReference type="EMBL" id="MDY0884712.1"/>
    </source>
</evidence>
<dbReference type="RefSeq" id="WP_320509784.1">
    <property type="nucleotide sequence ID" value="NZ_JAXCLW010000005.1"/>
</dbReference>
<dbReference type="EMBL" id="JAXCLW010000005">
    <property type="protein sequence ID" value="MDY0884712.1"/>
    <property type="molecule type" value="Genomic_DNA"/>
</dbReference>
<protein>
    <submittedName>
        <fullName evidence="1">PAS domain-containing protein</fullName>
    </submittedName>
</protein>
<reference evidence="1 2" key="1">
    <citation type="journal article" date="2016" name="Antonie Van Leeuwenhoek">
        <title>Dongia soli sp. nov., isolated from soil from Dokdo, Korea.</title>
        <authorList>
            <person name="Kim D.U."/>
            <person name="Lee H."/>
            <person name="Kim H."/>
            <person name="Kim S.G."/>
            <person name="Ka J.O."/>
        </authorList>
    </citation>
    <scope>NUCLEOTIDE SEQUENCE [LARGE SCALE GENOMIC DNA]</scope>
    <source>
        <strain evidence="1 2">D78</strain>
    </source>
</reference>
<dbReference type="InterPro" id="IPR009922">
    <property type="entry name" value="DUF1457"/>
</dbReference>
<dbReference type="Proteomes" id="UP001279642">
    <property type="component" value="Unassembled WGS sequence"/>
</dbReference>
<proteinExistence type="predicted"/>
<accession>A0ABU5EEX1</accession>
<gene>
    <name evidence="1" type="ORF">SMD27_17850</name>
</gene>
<organism evidence="1 2">
    <name type="scientific">Dongia soli</name>
    <dbReference type="NCBI Taxonomy" id="600628"/>
    <lineage>
        <taxon>Bacteria</taxon>
        <taxon>Pseudomonadati</taxon>
        <taxon>Pseudomonadota</taxon>
        <taxon>Alphaproteobacteria</taxon>
        <taxon>Rhodospirillales</taxon>
        <taxon>Dongiaceae</taxon>
        <taxon>Dongia</taxon>
    </lineage>
</organism>
<name>A0ABU5EEX1_9PROT</name>